<feature type="repeat" description="ANK" evidence="3">
    <location>
        <begin position="540"/>
        <end position="572"/>
    </location>
</feature>
<feature type="compositionally biased region" description="Low complexity" evidence="4">
    <location>
        <begin position="161"/>
        <end position="174"/>
    </location>
</feature>
<dbReference type="Gene3D" id="1.25.40.20">
    <property type="entry name" value="Ankyrin repeat-containing domain"/>
    <property type="match status" value="1"/>
</dbReference>
<dbReference type="PANTHER" id="PTHR24173">
    <property type="entry name" value="ANKYRIN REPEAT CONTAINING"/>
    <property type="match status" value="1"/>
</dbReference>
<reference evidence="6" key="1">
    <citation type="submission" date="2025-08" db="UniProtKB">
        <authorList>
            <consortium name="RefSeq"/>
        </authorList>
    </citation>
    <scope>IDENTIFICATION</scope>
    <source>
        <tissue evidence="6">Entire body</tissue>
    </source>
</reference>
<dbReference type="InParanoid" id="A0A7F5RLB3"/>
<proteinExistence type="predicted"/>
<protein>
    <submittedName>
        <fullName evidence="6">Uncharacterized protein LOC108732463</fullName>
    </submittedName>
</protein>
<dbReference type="SUPFAM" id="SSF48403">
    <property type="entry name" value="Ankyrin repeat"/>
    <property type="match status" value="1"/>
</dbReference>
<evidence type="ECO:0000256" key="4">
    <source>
        <dbReference type="SAM" id="MobiDB-lite"/>
    </source>
</evidence>
<gene>
    <name evidence="6" type="primary">LOC108732463</name>
</gene>
<dbReference type="PANTHER" id="PTHR24173:SF40">
    <property type="entry name" value="AGAP006757-PA"/>
    <property type="match status" value="1"/>
</dbReference>
<feature type="region of interest" description="Disordered" evidence="4">
    <location>
        <begin position="62"/>
        <end position="93"/>
    </location>
</feature>
<sequence length="745" mass="81345">MVVTKLGTINRPTVRKPHFQPSSTRLVTSRIAELPSLRYGTIGSSKEVLGPLRVQDTCNFEDKKKSQSSRKINTASSGKPRGHFREPHFQPSSTRLVTSRIAELPSLRYGTIGSSKEVLGPLRVQDTCNFEDKKKSQSSRKINTASSGKPPRSVRFILPPSSTSSSSSADSCVSIGKGDARDAGDATVVRNDRRQTSTDDAPRFKRNRCSCNFELCGSRRRSLCINCCNSAADKSSPKPRTFDELVSCYKPADTKWLLKERNSEEFPKLNWDSPVVYSRPPRTRVTPIPVKRSNFFNTGSSGVKSASLTTVPECKGLAARTSNFNSCSKSKNSSTSCLSNSICGSRNYTRFPSDIPVNRSCQGDTRTTKRTKSGLEVVNTESRYITKLSAPVLVSVSPADGRRVHPTGFYIRGTLSPTTSAGAPVAAPPPGGQALLQAARDGDDDALHDILKRAAMVGIPPAELNAPDNSGRTALSYIVSNGPVDLLQQILQLPGLNPNQPDNEGNTPLHFAAQAGQTECMNVLLTRCKKVIEIDARNNLGFTPLMKAALQGRSRCAKLLLLSGANPTLRDHGRGFRADQWARFCGRYLCADVIEKHARQRLLEKSTSYGNWGGENETGPTLVLTKPVQTPTPQQHGLRHKLRKVFRTSSNTSVTSQRLITQLTSAALCASTPVLPTAPKIPPVVKSLIRPLTVPQLQITLVSNNNDEYTDSNNKDSDDAEVTKNNFDDKVRLEMIEEASAMSKY</sequence>
<dbReference type="PROSITE" id="PS50297">
    <property type="entry name" value="ANK_REP_REGION"/>
    <property type="match status" value="2"/>
</dbReference>
<feature type="compositionally biased region" description="Basic and acidic residues" evidence="4">
    <location>
        <begin position="178"/>
        <end position="201"/>
    </location>
</feature>
<name>A0A7F5RLB3_AGRPL</name>
<organism evidence="5 6">
    <name type="scientific">Agrilus planipennis</name>
    <name type="common">Emerald ash borer</name>
    <name type="synonym">Agrilus marcopoli</name>
    <dbReference type="NCBI Taxonomy" id="224129"/>
    <lineage>
        <taxon>Eukaryota</taxon>
        <taxon>Metazoa</taxon>
        <taxon>Ecdysozoa</taxon>
        <taxon>Arthropoda</taxon>
        <taxon>Hexapoda</taxon>
        <taxon>Insecta</taxon>
        <taxon>Pterygota</taxon>
        <taxon>Neoptera</taxon>
        <taxon>Endopterygota</taxon>
        <taxon>Coleoptera</taxon>
        <taxon>Polyphaga</taxon>
        <taxon>Elateriformia</taxon>
        <taxon>Buprestoidea</taxon>
        <taxon>Buprestidae</taxon>
        <taxon>Agrilinae</taxon>
        <taxon>Agrilus</taxon>
    </lineage>
</organism>
<dbReference type="InterPro" id="IPR036770">
    <property type="entry name" value="Ankyrin_rpt-contain_sf"/>
</dbReference>
<keyword evidence="1" id="KW-0677">Repeat</keyword>
<dbReference type="InterPro" id="IPR002110">
    <property type="entry name" value="Ankyrin_rpt"/>
</dbReference>
<dbReference type="KEGG" id="apln:108732463"/>
<evidence type="ECO:0000313" key="6">
    <source>
        <dbReference type="RefSeq" id="XP_025836798.1"/>
    </source>
</evidence>
<feature type="region of interest" description="Disordered" evidence="4">
    <location>
        <begin position="131"/>
        <end position="201"/>
    </location>
</feature>
<dbReference type="OrthoDB" id="5406014at2759"/>
<dbReference type="Proteomes" id="UP000192223">
    <property type="component" value="Unplaced"/>
</dbReference>
<keyword evidence="5" id="KW-1185">Reference proteome</keyword>
<dbReference type="SMART" id="SM00248">
    <property type="entry name" value="ANK"/>
    <property type="match status" value="3"/>
</dbReference>
<dbReference type="PRINTS" id="PR01415">
    <property type="entry name" value="ANKYRIN"/>
</dbReference>
<dbReference type="PROSITE" id="PS50088">
    <property type="entry name" value="ANK_REPEAT"/>
    <property type="match status" value="2"/>
</dbReference>
<evidence type="ECO:0000256" key="3">
    <source>
        <dbReference type="PROSITE-ProRule" id="PRU00023"/>
    </source>
</evidence>
<evidence type="ECO:0000313" key="5">
    <source>
        <dbReference type="Proteomes" id="UP000192223"/>
    </source>
</evidence>
<accession>A0A7F5RLB3</accession>
<keyword evidence="2 3" id="KW-0040">ANK repeat</keyword>
<dbReference type="Pfam" id="PF12796">
    <property type="entry name" value="Ank_2"/>
    <property type="match status" value="1"/>
</dbReference>
<feature type="repeat" description="ANK" evidence="3">
    <location>
        <begin position="504"/>
        <end position="536"/>
    </location>
</feature>
<dbReference type="GeneID" id="108732463"/>
<evidence type="ECO:0000256" key="2">
    <source>
        <dbReference type="ARBA" id="ARBA00023043"/>
    </source>
</evidence>
<dbReference type="AlphaFoldDB" id="A0A7F5RLB3"/>
<evidence type="ECO:0000256" key="1">
    <source>
        <dbReference type="ARBA" id="ARBA00022737"/>
    </source>
</evidence>
<dbReference type="RefSeq" id="XP_025836798.1">
    <property type="nucleotide sequence ID" value="XM_025981013.1"/>
</dbReference>